<dbReference type="Gene3D" id="3.40.50.1000">
    <property type="entry name" value="HAD superfamily/HAD-like"/>
    <property type="match status" value="1"/>
</dbReference>
<evidence type="ECO:0000256" key="2">
    <source>
        <dbReference type="ARBA" id="ARBA00001946"/>
    </source>
</evidence>
<gene>
    <name evidence="14" type="ORF">EYH37_02735</name>
</gene>
<feature type="binding site" evidence="13">
    <location>
        <position position="16"/>
    </location>
    <ligand>
        <name>Mg(2+)</name>
        <dbReference type="ChEBI" id="CHEBI:18420"/>
    </ligand>
</feature>
<evidence type="ECO:0000256" key="8">
    <source>
        <dbReference type="ARBA" id="ARBA00022801"/>
    </source>
</evidence>
<comment type="similarity">
    <text evidence="3">Belongs to the KdsC family.</text>
</comment>
<dbReference type="InterPro" id="IPR010023">
    <property type="entry name" value="KdsC_fam"/>
</dbReference>
<keyword evidence="8 14" id="KW-0378">Hydrolase</keyword>
<dbReference type="FunFam" id="3.40.50.1000:FF:000029">
    <property type="entry name" value="3-deoxy-D-manno-octulosonate 8-phosphate phosphatase KdsC"/>
    <property type="match status" value="1"/>
</dbReference>
<reference evidence="14" key="1">
    <citation type="journal article" date="2020" name="ISME J.">
        <title>Gammaproteobacteria mediating utilization of methyl-, sulfur- and petroleum organic compounds in deep ocean hydrothermal plumes.</title>
        <authorList>
            <person name="Zhou Z."/>
            <person name="Liu Y."/>
            <person name="Pan J."/>
            <person name="Cron B.R."/>
            <person name="Toner B.M."/>
            <person name="Anantharaman K."/>
            <person name="Breier J.A."/>
            <person name="Dick G.J."/>
            <person name="Li M."/>
        </authorList>
    </citation>
    <scope>NUCLEOTIDE SEQUENCE</scope>
    <source>
        <strain evidence="14">SZUA-1501</strain>
    </source>
</reference>
<evidence type="ECO:0000256" key="1">
    <source>
        <dbReference type="ARBA" id="ARBA00000898"/>
    </source>
</evidence>
<dbReference type="PANTHER" id="PTHR21485">
    <property type="entry name" value="HAD SUPERFAMILY MEMBERS CMAS AND KDSC"/>
    <property type="match status" value="1"/>
</dbReference>
<comment type="cofactor">
    <cofactor evidence="2 13">
        <name>Mg(2+)</name>
        <dbReference type="ChEBI" id="CHEBI:18420"/>
    </cofactor>
</comment>
<dbReference type="InterPro" id="IPR036412">
    <property type="entry name" value="HAD-like_sf"/>
</dbReference>
<evidence type="ECO:0000256" key="12">
    <source>
        <dbReference type="PIRSR" id="PIRSR006118-1"/>
    </source>
</evidence>
<dbReference type="Proteomes" id="UP000606463">
    <property type="component" value="Unassembled WGS sequence"/>
</dbReference>
<dbReference type="EC" id="3.1.3.45" evidence="5"/>
<feature type="binding site" evidence="12">
    <location>
        <position position="65"/>
    </location>
    <ligand>
        <name>substrate</name>
    </ligand>
</feature>
<feature type="binding site" evidence="12">
    <location>
        <position position="73"/>
    </location>
    <ligand>
        <name>substrate</name>
    </ligand>
</feature>
<feature type="binding site" evidence="12">
    <location>
        <position position="50"/>
    </location>
    <ligand>
        <name>substrate</name>
    </ligand>
</feature>
<evidence type="ECO:0000256" key="6">
    <source>
        <dbReference type="ARBA" id="ARBA00020092"/>
    </source>
</evidence>
<dbReference type="InterPro" id="IPR023214">
    <property type="entry name" value="HAD_sf"/>
</dbReference>
<dbReference type="PIRSF" id="PIRSF006118">
    <property type="entry name" value="KDO8-P_Ptase"/>
    <property type="match status" value="1"/>
</dbReference>
<feature type="binding site" evidence="12">
    <location>
        <position position="18"/>
    </location>
    <ligand>
        <name>substrate</name>
    </ligand>
</feature>
<accession>A0A9D0YQE6</accession>
<dbReference type="GO" id="GO:0019143">
    <property type="term" value="F:3-deoxy-manno-octulosonate-8-phosphatase activity"/>
    <property type="evidence" value="ECO:0007669"/>
    <property type="project" value="UniProtKB-EC"/>
</dbReference>
<dbReference type="EMBL" id="DQVE01000029">
    <property type="protein sequence ID" value="HIP98270.1"/>
    <property type="molecule type" value="Genomic_DNA"/>
</dbReference>
<dbReference type="GO" id="GO:0046872">
    <property type="term" value="F:metal ion binding"/>
    <property type="evidence" value="ECO:0007669"/>
    <property type="project" value="UniProtKB-KW"/>
</dbReference>
<feature type="binding site" evidence="13">
    <location>
        <position position="112"/>
    </location>
    <ligand>
        <name>Mg(2+)</name>
        <dbReference type="ChEBI" id="CHEBI:18420"/>
    </ligand>
</feature>
<sequence>MKTCEKFRKIKLLLSDVDGVMNDGRIYYLPTPEGVKVAKFFNVRDGLGVRLLQRAGLDFGIITGRKDKVVETRCRDLGCRFSALGVKDKARKVLEILQEAKLSKEEVAYIGDDWNDLPVFDIVGLSLVPQDAPQEIKERVDFVIPVNGGEGVIRYAVEKILKCKGLFEKAVEEFLASLKG</sequence>
<evidence type="ECO:0000256" key="13">
    <source>
        <dbReference type="PIRSR" id="PIRSR006118-2"/>
    </source>
</evidence>
<comment type="subunit">
    <text evidence="4">Homotetramer.</text>
</comment>
<dbReference type="SFLD" id="SFLDS00003">
    <property type="entry name" value="Haloacid_Dehalogenase"/>
    <property type="match status" value="1"/>
</dbReference>
<keyword evidence="10" id="KW-0448">Lipopolysaccharide biosynthesis</keyword>
<dbReference type="GO" id="GO:0009103">
    <property type="term" value="P:lipopolysaccharide biosynthetic process"/>
    <property type="evidence" value="ECO:0007669"/>
    <property type="project" value="UniProtKB-KW"/>
</dbReference>
<evidence type="ECO:0000256" key="11">
    <source>
        <dbReference type="ARBA" id="ARBA00031051"/>
    </source>
</evidence>
<dbReference type="AlphaFoldDB" id="A0A9D0YQE6"/>
<comment type="caution">
    <text evidence="14">The sequence shown here is derived from an EMBL/GenBank/DDBJ whole genome shotgun (WGS) entry which is preliminary data.</text>
</comment>
<keyword evidence="9 13" id="KW-0460">Magnesium</keyword>
<evidence type="ECO:0000256" key="7">
    <source>
        <dbReference type="ARBA" id="ARBA00022723"/>
    </source>
</evidence>
<evidence type="ECO:0000313" key="14">
    <source>
        <dbReference type="EMBL" id="HIP98270.1"/>
    </source>
</evidence>
<protein>
    <recommendedName>
        <fullName evidence="6">3-deoxy-D-manno-octulosonate 8-phosphate phosphatase KdsC</fullName>
        <ecNumber evidence="5">3.1.3.45</ecNumber>
    </recommendedName>
    <alternativeName>
        <fullName evidence="11">KDO 8-P phosphatase</fullName>
    </alternativeName>
</protein>
<feature type="binding site" evidence="12">
    <location>
        <position position="89"/>
    </location>
    <ligand>
        <name>substrate</name>
    </ligand>
</feature>
<dbReference type="SUPFAM" id="SSF56784">
    <property type="entry name" value="HAD-like"/>
    <property type="match status" value="1"/>
</dbReference>
<proteinExistence type="inferred from homology"/>
<dbReference type="InterPro" id="IPR050793">
    <property type="entry name" value="CMP-NeuNAc_synthase"/>
</dbReference>
<evidence type="ECO:0000256" key="4">
    <source>
        <dbReference type="ARBA" id="ARBA00011881"/>
    </source>
</evidence>
<keyword evidence="7 13" id="KW-0479">Metal-binding</keyword>
<dbReference type="SFLD" id="SFLDG01136">
    <property type="entry name" value="C1.6:_Phosphoserine_Phosphatas"/>
    <property type="match status" value="1"/>
</dbReference>
<evidence type="ECO:0000256" key="3">
    <source>
        <dbReference type="ARBA" id="ARBA00005893"/>
    </source>
</evidence>
<name>A0A9D0YQE6_AQUAO</name>
<comment type="catalytic activity">
    <reaction evidence="1">
        <text>3-deoxy-alpha-D-manno-2-octulosonate-8-phosphate + H2O = 3-deoxy-alpha-D-manno-oct-2-ulosonate + phosphate</text>
        <dbReference type="Rhea" id="RHEA:11500"/>
        <dbReference type="ChEBI" id="CHEBI:15377"/>
        <dbReference type="ChEBI" id="CHEBI:43474"/>
        <dbReference type="ChEBI" id="CHEBI:85985"/>
        <dbReference type="ChEBI" id="CHEBI:85986"/>
        <dbReference type="EC" id="3.1.3.45"/>
    </reaction>
</comment>
<evidence type="ECO:0000313" key="15">
    <source>
        <dbReference type="Proteomes" id="UP000606463"/>
    </source>
</evidence>
<dbReference type="GO" id="GO:0008781">
    <property type="term" value="F:N-acylneuraminate cytidylyltransferase activity"/>
    <property type="evidence" value="ECO:0007669"/>
    <property type="project" value="TreeGrafter"/>
</dbReference>
<dbReference type="SFLD" id="SFLDG01138">
    <property type="entry name" value="C1.6.2:_Deoxy-d-mannose-octulo"/>
    <property type="match status" value="1"/>
</dbReference>
<evidence type="ECO:0000256" key="10">
    <source>
        <dbReference type="ARBA" id="ARBA00022985"/>
    </source>
</evidence>
<dbReference type="NCBIfam" id="TIGR01670">
    <property type="entry name" value="KdsC-phosphatas"/>
    <property type="match status" value="1"/>
</dbReference>
<evidence type="ECO:0000256" key="9">
    <source>
        <dbReference type="ARBA" id="ARBA00022842"/>
    </source>
</evidence>
<organism evidence="14 15">
    <name type="scientific">Aquifex aeolicus</name>
    <dbReference type="NCBI Taxonomy" id="63363"/>
    <lineage>
        <taxon>Bacteria</taxon>
        <taxon>Pseudomonadati</taxon>
        <taxon>Aquificota</taxon>
        <taxon>Aquificia</taxon>
        <taxon>Aquificales</taxon>
        <taxon>Aquificaceae</taxon>
        <taxon>Aquifex</taxon>
    </lineage>
</organism>
<evidence type="ECO:0000256" key="5">
    <source>
        <dbReference type="ARBA" id="ARBA00013066"/>
    </source>
</evidence>
<dbReference type="PANTHER" id="PTHR21485:SF6">
    <property type="entry name" value="N-ACYLNEURAMINATE CYTIDYLYLTRANSFERASE-RELATED"/>
    <property type="match status" value="1"/>
</dbReference>
<dbReference type="Pfam" id="PF08282">
    <property type="entry name" value="Hydrolase_3"/>
    <property type="match status" value="1"/>
</dbReference>